<protein>
    <submittedName>
        <fullName evidence="2">Long-chain-fatty-acid--CoA ligase</fullName>
    </submittedName>
</protein>
<gene>
    <name evidence="2" type="primary">faa1</name>
    <name evidence="2" type="ORF">HH1059_11700</name>
</gene>
<dbReference type="GO" id="GO:0016874">
    <property type="term" value="F:ligase activity"/>
    <property type="evidence" value="ECO:0007669"/>
    <property type="project" value="UniProtKB-KW"/>
</dbReference>
<organism evidence="2 3">
    <name type="scientific">Halorhodospira halochloris</name>
    <name type="common">Ectothiorhodospira halochloris</name>
    <dbReference type="NCBI Taxonomy" id="1052"/>
    <lineage>
        <taxon>Bacteria</taxon>
        <taxon>Pseudomonadati</taxon>
        <taxon>Pseudomonadota</taxon>
        <taxon>Gammaproteobacteria</taxon>
        <taxon>Chromatiales</taxon>
        <taxon>Ectothiorhodospiraceae</taxon>
        <taxon>Halorhodospira</taxon>
    </lineage>
</organism>
<dbReference type="InterPro" id="IPR042099">
    <property type="entry name" value="ANL_N_sf"/>
</dbReference>
<feature type="domain" description="AMP-dependent synthetase/ligase" evidence="1">
    <location>
        <begin position="27"/>
        <end position="479"/>
    </location>
</feature>
<name>A0A110B5H6_HALHR</name>
<dbReference type="OrthoDB" id="5296889at2"/>
<dbReference type="InterPro" id="IPR020845">
    <property type="entry name" value="AMP-binding_CS"/>
</dbReference>
<evidence type="ECO:0000313" key="3">
    <source>
        <dbReference type="Proteomes" id="UP000218890"/>
    </source>
</evidence>
<dbReference type="Proteomes" id="UP000218890">
    <property type="component" value="Chromosome"/>
</dbReference>
<dbReference type="EMBL" id="AP017372">
    <property type="protein sequence ID" value="BAU57863.1"/>
    <property type="molecule type" value="Genomic_DNA"/>
</dbReference>
<dbReference type="PANTHER" id="PTHR43813:SF1">
    <property type="entry name" value="ACYL-ACTIVATING ENZYME 16, CHLOROPLASTIC-RELATED"/>
    <property type="match status" value="1"/>
</dbReference>
<keyword evidence="2" id="KW-0436">Ligase</keyword>
<dbReference type="Pfam" id="PF00501">
    <property type="entry name" value="AMP-binding"/>
    <property type="match status" value="1"/>
</dbReference>
<dbReference type="InterPro" id="IPR052987">
    <property type="entry name" value="Chloroplast_AMP-bd_Enzymes"/>
</dbReference>
<dbReference type="Pfam" id="PF23562">
    <property type="entry name" value="AMP-binding_C_3"/>
    <property type="match status" value="1"/>
</dbReference>
<dbReference type="SUPFAM" id="SSF56801">
    <property type="entry name" value="Acetyl-CoA synthetase-like"/>
    <property type="match status" value="1"/>
</dbReference>
<accession>A0A110B5H6</accession>
<keyword evidence="3" id="KW-1185">Reference proteome</keyword>
<evidence type="ECO:0000313" key="2">
    <source>
        <dbReference type="EMBL" id="BAU57863.1"/>
    </source>
</evidence>
<dbReference type="RefSeq" id="WP_096409196.1">
    <property type="nucleotide sequence ID" value="NZ_AP017372.2"/>
</dbReference>
<proteinExistence type="predicted"/>
<dbReference type="Gene3D" id="3.40.50.12780">
    <property type="entry name" value="N-terminal domain of ligase-like"/>
    <property type="match status" value="2"/>
</dbReference>
<sequence length="651" mass="72608">MINLPSLKAAPSNYQRITAPNLALLYQRAAETFADLPAFATRRKATEWIPTSFRQLHEMGQALATALIELGVEHQNHIGILADNRLEWIIADCATQLAGAANVPRGSDVTDDEIVAIFGHAGVRIAFVETAELHDRVVALSAQLPDLNKLILLEPGAGARQHSPHIYELIERGRELRQAGDRNVEARIERIQPEDLFTLIYTSGTTGAPKGVMLTHANMISQIENIPVQISCADRVVSILPIWHVFERVFEMFAISNGCCTYYSGVKTLQEDLRNVEPTFIGSAPRLWENLHQRILKGVRQRHPMRRALFRTAYFLSHYYKESVFFLTGRRTDMHRRSWLSNGLLGIGHALRWFIILPWYGFFNAAVLEQVRMAVGSNLKGSVSGGGALPDGIDQFFNYLGIPVLEGYGLTETSPVLAVRTYDSLLIGTVGPPIPGTELRIVCLDTGKTLYPDPTRKDYGRDLKGEVVVRGPQVMKGYYRNPEATAEVLRDGWLHTGDIGLVTYRECLKIVGRCKETIVLANGENIEPAPIELQLTQSPLIEQCVVVGQDRRSPAALIVPSLEGFREAGLAVESISELAELPEARLWIDSEIKSRINAQQGFRAHERVRLFRLLSNGFSTGRELTQLLKVKRHVIAEKYADEIDALYAGHD</sequence>
<dbReference type="KEGG" id="hhk:HH1059_11700"/>
<dbReference type="AlphaFoldDB" id="A0A110B5H6"/>
<dbReference type="PANTHER" id="PTHR43813">
    <property type="entry name" value="ACYL-ACTIVATING ENZYME 16, CHLOROPLASTIC-RELATED"/>
    <property type="match status" value="1"/>
</dbReference>
<dbReference type="PROSITE" id="PS00455">
    <property type="entry name" value="AMP_BINDING"/>
    <property type="match status" value="1"/>
</dbReference>
<dbReference type="InterPro" id="IPR000873">
    <property type="entry name" value="AMP-dep_synth/lig_dom"/>
</dbReference>
<evidence type="ECO:0000259" key="1">
    <source>
        <dbReference type="Pfam" id="PF00501"/>
    </source>
</evidence>
<reference evidence="2" key="1">
    <citation type="submission" date="2016-02" db="EMBL/GenBank/DDBJ databases">
        <title>Halorhodospira halochloris DSM-1059 complete genome, version 2.</title>
        <authorList>
            <person name="Tsukatani Y."/>
        </authorList>
    </citation>
    <scope>NUCLEOTIDE SEQUENCE</scope>
    <source>
        <strain evidence="2">DSM 1059</strain>
    </source>
</reference>